<accession>A0AAD9NL66</accession>
<name>A0AAD9NL66_RIDPI</name>
<reference evidence="2" key="1">
    <citation type="journal article" date="2023" name="Mol. Biol. Evol.">
        <title>Third-Generation Sequencing Reveals the Adaptive Role of the Epigenome in Three Deep-Sea Polychaetes.</title>
        <authorList>
            <person name="Perez M."/>
            <person name="Aroh O."/>
            <person name="Sun Y."/>
            <person name="Lan Y."/>
            <person name="Juniper S.K."/>
            <person name="Young C.R."/>
            <person name="Angers B."/>
            <person name="Qian P.Y."/>
        </authorList>
    </citation>
    <scope>NUCLEOTIDE SEQUENCE</scope>
    <source>
        <strain evidence="2">R07B-5</strain>
    </source>
</reference>
<protein>
    <submittedName>
        <fullName evidence="2">Uncharacterized protein</fullName>
    </submittedName>
</protein>
<organism evidence="2 3">
    <name type="scientific">Ridgeia piscesae</name>
    <name type="common">Tubeworm</name>
    <dbReference type="NCBI Taxonomy" id="27915"/>
    <lineage>
        <taxon>Eukaryota</taxon>
        <taxon>Metazoa</taxon>
        <taxon>Spiralia</taxon>
        <taxon>Lophotrochozoa</taxon>
        <taxon>Annelida</taxon>
        <taxon>Polychaeta</taxon>
        <taxon>Sedentaria</taxon>
        <taxon>Canalipalpata</taxon>
        <taxon>Sabellida</taxon>
        <taxon>Siboglinidae</taxon>
        <taxon>Ridgeia</taxon>
    </lineage>
</organism>
<dbReference type="Proteomes" id="UP001209878">
    <property type="component" value="Unassembled WGS sequence"/>
</dbReference>
<sequence>MSRSVTSLYWPSFCVLQTFLRLFDVTIVSRMISLLYFLMSSLAFFLMVLPISAYSIHCLLLLFFSSDLFVLSSGSCW</sequence>
<dbReference type="AlphaFoldDB" id="A0AAD9NL66"/>
<keyword evidence="1" id="KW-1133">Transmembrane helix</keyword>
<feature type="transmembrane region" description="Helical" evidence="1">
    <location>
        <begin position="35"/>
        <end position="64"/>
    </location>
</feature>
<evidence type="ECO:0000313" key="2">
    <source>
        <dbReference type="EMBL" id="KAK2174100.1"/>
    </source>
</evidence>
<dbReference type="EMBL" id="JAODUO010000828">
    <property type="protein sequence ID" value="KAK2174100.1"/>
    <property type="molecule type" value="Genomic_DNA"/>
</dbReference>
<evidence type="ECO:0000256" key="1">
    <source>
        <dbReference type="SAM" id="Phobius"/>
    </source>
</evidence>
<proteinExistence type="predicted"/>
<keyword evidence="3" id="KW-1185">Reference proteome</keyword>
<comment type="caution">
    <text evidence="2">The sequence shown here is derived from an EMBL/GenBank/DDBJ whole genome shotgun (WGS) entry which is preliminary data.</text>
</comment>
<keyword evidence="1" id="KW-0472">Membrane</keyword>
<evidence type="ECO:0000313" key="3">
    <source>
        <dbReference type="Proteomes" id="UP001209878"/>
    </source>
</evidence>
<keyword evidence="1" id="KW-0812">Transmembrane</keyword>
<gene>
    <name evidence="2" type="ORF">NP493_829g01073</name>
</gene>